<dbReference type="RefSeq" id="WP_126841971.1">
    <property type="nucleotide sequence ID" value="NZ_PIQH01000006.1"/>
</dbReference>
<proteinExistence type="predicted"/>
<dbReference type="OrthoDB" id="6386954at2"/>
<dbReference type="Proteomes" id="UP000287996">
    <property type="component" value="Unassembled WGS sequence"/>
</dbReference>
<keyword evidence="1" id="KW-0812">Transmembrane</keyword>
<reference evidence="2 3" key="1">
    <citation type="journal article" date="2011" name="Front. Microbiol.">
        <title>Genomic signatures of strain selection and enhancement in Bacillus atrophaeus var. globigii, a historical biowarfare simulant.</title>
        <authorList>
            <person name="Gibbons H.S."/>
            <person name="Broomall S.M."/>
            <person name="McNew L.A."/>
            <person name="Daligault H."/>
            <person name="Chapman C."/>
            <person name="Bruce D."/>
            <person name="Karavis M."/>
            <person name="Krepps M."/>
            <person name="McGregor P.A."/>
            <person name="Hong C."/>
            <person name="Park K.H."/>
            <person name="Akmal A."/>
            <person name="Feldman A."/>
            <person name="Lin J.S."/>
            <person name="Chang W.E."/>
            <person name="Higgs B.W."/>
            <person name="Demirev P."/>
            <person name="Lindquist J."/>
            <person name="Liem A."/>
            <person name="Fochler E."/>
            <person name="Read T.D."/>
            <person name="Tapia R."/>
            <person name="Johnson S."/>
            <person name="Bishop-Lilly K.A."/>
            <person name="Detter C."/>
            <person name="Han C."/>
            <person name="Sozhamannan S."/>
            <person name="Rosenzweig C.N."/>
            <person name="Skowronski E.W."/>
        </authorList>
    </citation>
    <scope>NUCLEOTIDE SEQUENCE [LARGE SCALE GENOMIC DNA]</scope>
    <source>
        <strain evidence="2 3">CC-PW-9</strain>
    </source>
</reference>
<comment type="caution">
    <text evidence="2">The sequence shown here is derived from an EMBL/GenBank/DDBJ whole genome shotgun (WGS) entry which is preliminary data.</text>
</comment>
<keyword evidence="3" id="KW-1185">Reference proteome</keyword>
<name>A0A432ZQH7_9GAMM</name>
<organism evidence="2 3">
    <name type="scientific">Idiomarina tyrosinivorans</name>
    <dbReference type="NCBI Taxonomy" id="1445662"/>
    <lineage>
        <taxon>Bacteria</taxon>
        <taxon>Pseudomonadati</taxon>
        <taxon>Pseudomonadota</taxon>
        <taxon>Gammaproteobacteria</taxon>
        <taxon>Alteromonadales</taxon>
        <taxon>Idiomarinaceae</taxon>
        <taxon>Idiomarina</taxon>
    </lineage>
</organism>
<dbReference type="AlphaFoldDB" id="A0A432ZQH7"/>
<evidence type="ECO:0008006" key="4">
    <source>
        <dbReference type="Google" id="ProtNLM"/>
    </source>
</evidence>
<keyword evidence="1" id="KW-1133">Transmembrane helix</keyword>
<keyword evidence="1" id="KW-0472">Membrane</keyword>
<sequence length="138" mass="14875">MFTSHKQQRGNVLIIAVTVIVLTALLATVLVRLSVNQSASIIAEAIGQRAHYAARSGSQIALYAIINKVGYRARCSDNSLQTIDSDSFTVTGLQGCSYQVSCRSVDLNTKIHFRTVTTASCTVDGETAQRKVLAEVVK</sequence>
<evidence type="ECO:0000256" key="1">
    <source>
        <dbReference type="SAM" id="Phobius"/>
    </source>
</evidence>
<evidence type="ECO:0000313" key="2">
    <source>
        <dbReference type="EMBL" id="RUO80133.1"/>
    </source>
</evidence>
<accession>A0A432ZQH7</accession>
<protein>
    <recommendedName>
        <fullName evidence="4">MSHA biogenesis protein MshP</fullName>
    </recommendedName>
</protein>
<evidence type="ECO:0000313" key="3">
    <source>
        <dbReference type="Proteomes" id="UP000287996"/>
    </source>
</evidence>
<dbReference type="EMBL" id="PIQH01000006">
    <property type="protein sequence ID" value="RUO80133.1"/>
    <property type="molecule type" value="Genomic_DNA"/>
</dbReference>
<feature type="transmembrane region" description="Helical" evidence="1">
    <location>
        <begin position="12"/>
        <end position="31"/>
    </location>
</feature>
<gene>
    <name evidence="2" type="ORF">CWI84_07495</name>
</gene>